<sequence>MPQNLGRKDGHAYAHLPLAEDEVSCTELAKRAKSGKKMYRIGREERAWIVNTGRDVESIPDACNLQGLGIQFQPSQLMDGGDKDFATKLPAGIHMDCDCVGTVSSTGKSWNQKQQAVRSTAIKAAANRLLDRLCGMFDRELGVTTYTAKAEQEEGLLICVENDERERSSHVHIA</sequence>
<name>A0A9P4UML6_9PEZI</name>
<gene>
    <name evidence="1" type="ORF">K431DRAFT_287134</name>
</gene>
<reference evidence="1" key="1">
    <citation type="journal article" date="2020" name="Stud. Mycol.">
        <title>101 Dothideomycetes genomes: a test case for predicting lifestyles and emergence of pathogens.</title>
        <authorList>
            <person name="Haridas S."/>
            <person name="Albert R."/>
            <person name="Binder M."/>
            <person name="Bloem J."/>
            <person name="Labutti K."/>
            <person name="Salamov A."/>
            <person name="Andreopoulos B."/>
            <person name="Baker S."/>
            <person name="Barry K."/>
            <person name="Bills G."/>
            <person name="Bluhm B."/>
            <person name="Cannon C."/>
            <person name="Castanera R."/>
            <person name="Culley D."/>
            <person name="Daum C."/>
            <person name="Ezra D."/>
            <person name="Gonzalez J."/>
            <person name="Henrissat B."/>
            <person name="Kuo A."/>
            <person name="Liang C."/>
            <person name="Lipzen A."/>
            <person name="Lutzoni F."/>
            <person name="Magnuson J."/>
            <person name="Mondo S."/>
            <person name="Nolan M."/>
            <person name="Ohm R."/>
            <person name="Pangilinan J."/>
            <person name="Park H.-J."/>
            <person name="Ramirez L."/>
            <person name="Alfaro M."/>
            <person name="Sun H."/>
            <person name="Tritt A."/>
            <person name="Yoshinaga Y."/>
            <person name="Zwiers L.-H."/>
            <person name="Turgeon B."/>
            <person name="Goodwin S."/>
            <person name="Spatafora J."/>
            <person name="Crous P."/>
            <person name="Grigoriev I."/>
        </authorList>
    </citation>
    <scope>NUCLEOTIDE SEQUENCE</scope>
    <source>
        <strain evidence="1">CBS 116435</strain>
    </source>
</reference>
<proteinExistence type="predicted"/>
<keyword evidence="2" id="KW-1185">Reference proteome</keyword>
<organism evidence="1 2">
    <name type="scientific">Polychaeton citri CBS 116435</name>
    <dbReference type="NCBI Taxonomy" id="1314669"/>
    <lineage>
        <taxon>Eukaryota</taxon>
        <taxon>Fungi</taxon>
        <taxon>Dikarya</taxon>
        <taxon>Ascomycota</taxon>
        <taxon>Pezizomycotina</taxon>
        <taxon>Dothideomycetes</taxon>
        <taxon>Dothideomycetidae</taxon>
        <taxon>Capnodiales</taxon>
        <taxon>Capnodiaceae</taxon>
        <taxon>Polychaeton</taxon>
    </lineage>
</organism>
<comment type="caution">
    <text evidence="1">The sequence shown here is derived from an EMBL/GenBank/DDBJ whole genome shotgun (WGS) entry which is preliminary data.</text>
</comment>
<protein>
    <submittedName>
        <fullName evidence="1">Uncharacterized protein</fullName>
    </submittedName>
</protein>
<evidence type="ECO:0000313" key="1">
    <source>
        <dbReference type="EMBL" id="KAF2718948.1"/>
    </source>
</evidence>
<dbReference type="Proteomes" id="UP000799441">
    <property type="component" value="Unassembled WGS sequence"/>
</dbReference>
<accession>A0A9P4UML6</accession>
<evidence type="ECO:0000313" key="2">
    <source>
        <dbReference type="Proteomes" id="UP000799441"/>
    </source>
</evidence>
<dbReference type="EMBL" id="MU003817">
    <property type="protein sequence ID" value="KAF2718948.1"/>
    <property type="molecule type" value="Genomic_DNA"/>
</dbReference>
<dbReference type="AlphaFoldDB" id="A0A9P4UML6"/>